<keyword evidence="3" id="KW-0472">Membrane</keyword>
<name>A0A1Y2BGD5_9FUNG</name>
<dbReference type="PANTHER" id="PTHR42996">
    <property type="entry name" value="PHOSPHATE-BINDING PROTEIN PSTS"/>
    <property type="match status" value="1"/>
</dbReference>
<dbReference type="Gene3D" id="3.40.190.10">
    <property type="entry name" value="Periplasmic binding protein-like II"/>
    <property type="match status" value="2"/>
</dbReference>
<evidence type="ECO:0000256" key="3">
    <source>
        <dbReference type="SAM" id="Phobius"/>
    </source>
</evidence>
<feature type="region of interest" description="Disordered" evidence="2">
    <location>
        <begin position="1096"/>
        <end position="1123"/>
    </location>
</feature>
<dbReference type="STRING" id="329046.A0A1Y2BGD5"/>
<feature type="transmembrane region" description="Helical" evidence="3">
    <location>
        <begin position="720"/>
        <end position="738"/>
    </location>
</feature>
<evidence type="ECO:0000256" key="1">
    <source>
        <dbReference type="ARBA" id="ARBA00008725"/>
    </source>
</evidence>
<keyword evidence="6" id="KW-1185">Reference proteome</keyword>
<dbReference type="PANTHER" id="PTHR42996:SF1">
    <property type="entry name" value="PHOSPHATE-BINDING PROTEIN PSTS"/>
    <property type="match status" value="1"/>
</dbReference>
<dbReference type="Pfam" id="PF12849">
    <property type="entry name" value="PBP_like_2"/>
    <property type="match status" value="1"/>
</dbReference>
<reference evidence="5 6" key="1">
    <citation type="submission" date="2016-07" db="EMBL/GenBank/DDBJ databases">
        <title>Pervasive Adenine N6-methylation of Active Genes in Fungi.</title>
        <authorList>
            <consortium name="DOE Joint Genome Institute"/>
            <person name="Mondo S.J."/>
            <person name="Dannebaum R.O."/>
            <person name="Kuo R.C."/>
            <person name="Labutti K."/>
            <person name="Haridas S."/>
            <person name="Kuo A."/>
            <person name="Salamov A."/>
            <person name="Ahrendt S.R."/>
            <person name="Lipzen A."/>
            <person name="Sullivan W."/>
            <person name="Andreopoulos W.B."/>
            <person name="Clum A."/>
            <person name="Lindquist E."/>
            <person name="Daum C."/>
            <person name="Ramamoorthy G.K."/>
            <person name="Gryganskyi A."/>
            <person name="Culley D."/>
            <person name="Magnuson J.K."/>
            <person name="James T.Y."/>
            <person name="O'Malley M.A."/>
            <person name="Stajich J.E."/>
            <person name="Spatafora J.W."/>
            <person name="Visel A."/>
            <person name="Grigoriev I.V."/>
        </authorList>
    </citation>
    <scope>NUCLEOTIDE SEQUENCE [LARGE SCALE GENOMIC DNA]</scope>
    <source>
        <strain evidence="5 6">JEL800</strain>
    </source>
</reference>
<feature type="transmembrane region" description="Helical" evidence="3">
    <location>
        <begin position="813"/>
        <end position="835"/>
    </location>
</feature>
<dbReference type="InterPro" id="IPR050962">
    <property type="entry name" value="Phosphate-bind_PstS"/>
</dbReference>
<comment type="caution">
    <text evidence="5">The sequence shown here is derived from an EMBL/GenBank/DDBJ whole genome shotgun (WGS) entry which is preliminary data.</text>
</comment>
<feature type="transmembrane region" description="Helical" evidence="3">
    <location>
        <begin position="847"/>
        <end position="871"/>
    </location>
</feature>
<accession>A0A1Y2BGD5</accession>
<feature type="transmembrane region" description="Helical" evidence="3">
    <location>
        <begin position="782"/>
        <end position="801"/>
    </location>
</feature>
<organism evidence="5 6">
    <name type="scientific">Rhizoclosmatium globosum</name>
    <dbReference type="NCBI Taxonomy" id="329046"/>
    <lineage>
        <taxon>Eukaryota</taxon>
        <taxon>Fungi</taxon>
        <taxon>Fungi incertae sedis</taxon>
        <taxon>Chytridiomycota</taxon>
        <taxon>Chytridiomycota incertae sedis</taxon>
        <taxon>Chytridiomycetes</taxon>
        <taxon>Chytridiales</taxon>
        <taxon>Chytriomycetaceae</taxon>
        <taxon>Rhizoclosmatium</taxon>
    </lineage>
</organism>
<evidence type="ECO:0000256" key="2">
    <source>
        <dbReference type="SAM" id="MobiDB-lite"/>
    </source>
</evidence>
<feature type="transmembrane region" description="Helical" evidence="3">
    <location>
        <begin position="39"/>
        <end position="59"/>
    </location>
</feature>
<comment type="similarity">
    <text evidence="1">Belongs to the PstS family.</text>
</comment>
<evidence type="ECO:0000259" key="4">
    <source>
        <dbReference type="Pfam" id="PF12849"/>
    </source>
</evidence>
<evidence type="ECO:0000313" key="6">
    <source>
        <dbReference type="Proteomes" id="UP000193642"/>
    </source>
</evidence>
<protein>
    <submittedName>
        <fullName evidence="5">Periplasmic binding protein-like II</fullName>
    </submittedName>
</protein>
<feature type="compositionally biased region" description="Polar residues" evidence="2">
    <location>
        <begin position="1106"/>
        <end position="1123"/>
    </location>
</feature>
<feature type="region of interest" description="Disordered" evidence="2">
    <location>
        <begin position="1"/>
        <end position="25"/>
    </location>
</feature>
<dbReference type="AlphaFoldDB" id="A0A1Y2BGD5"/>
<keyword evidence="3" id="KW-0812">Transmembrane</keyword>
<evidence type="ECO:0000313" key="5">
    <source>
        <dbReference type="EMBL" id="ORY33869.1"/>
    </source>
</evidence>
<dbReference type="InterPro" id="IPR024370">
    <property type="entry name" value="PBP_domain"/>
</dbReference>
<feature type="compositionally biased region" description="Basic and acidic residues" evidence="2">
    <location>
        <begin position="7"/>
        <end position="16"/>
    </location>
</feature>
<feature type="region of interest" description="Disordered" evidence="2">
    <location>
        <begin position="1019"/>
        <end position="1040"/>
    </location>
</feature>
<sequence>MNSLKDSNLHESKLKPDGNIPPLKTSESNGIPLKLKLRLLALVLLPIAAVAIVSSFLSAEVDESSPNFTHPEKPHRYVNASGSILMQNAWQRSFIGFSNFILQQQSGYTFDFEYVPASNAVGLSDFFHGYNLFGGVDSDVSKGDLKYFLPDDGSGLKNVSQYVDSRAPAHLGNIIMPGNALLEVFCLILNPTVMGGALGVVYNIPGLPSKRQLTLNASVLGDIFCGAISKWNDPSLQALNPDVTLPAENINVIARGDNSATNSMLGAYVYKYSKKYYSTIGVTSTPKWPKSFAIGNSAIELVYMLNSLQYSISYIPMETITQAKLLGIPTTKASIINANRTATSPENDYVVAGMEAVAKLTPFSRHNYISIFDINAPNAYPISILSYALLREHYYYDESASDVECDRIKALVYFFYFYFSNIQLQIKNMEYGGVPIAGRLLEKNIEALMLITCNRRNVADELDVEIDRIDFYANKTEEFEWDNAIPFWENSIKYKSSPISTGLYLVFYAALICCNLFPFGFNMFRYFTHGGSSHGETKENNLTQSIKTGSVVGSSDDADDDLEEDKEEAAARKAGKVTFSFQNRLGIITQYITCFQILYLCMTRSVAIQHNVYLEVVSWLGIIPDLYPYYVILNFTVFIWILCMVYTNYVYVLIEKYSPRTLFKMTIFHMVLADFLPNYAVIMYNPSVELLIKIFDCRLSTLEWDYLNSYHDFCWEKSHWGTAIVSFVLVCTFTNFVVRYSKVLKMLRKQFDFRDEDWQIYVDSVVKTFMLILYYNLKNINFLGVTFCLLLFMASGSFLGQPNEIFWFNYFRGGVYIYCSIVCLVLFVLELLISVNDYQLRHQLNDTLSAAILGITLGLSVLSYAIFVIKYKAGLNKAQRKAKEAELKQFFAAFGDEETDDNNIEAEVHEGQLRKAISDSSLISTGASNVGASQVNIYHNSGSKNGFSATQWKKFDMAIDSAKKLKMFDKDEAKAIKVAIKYEDPLIPMVFERCGKDLTKFVDYLKLKVHQILARSQVRSLEPSMASAGQHNRKPSMAGSFIHSNTHLHADPVLLVPGANHHVGIQSLRAPTGRNVSRPTSQHLQFESLTHMRQMQQFDSPRDSAKSQQPTNQNSANENESHN</sequence>
<feature type="transmembrane region" description="Helical" evidence="3">
    <location>
        <begin position="666"/>
        <end position="684"/>
    </location>
</feature>
<dbReference type="SUPFAM" id="SSF53850">
    <property type="entry name" value="Periplasmic binding protein-like II"/>
    <property type="match status" value="1"/>
</dbReference>
<dbReference type="OrthoDB" id="2114162at2759"/>
<proteinExistence type="inferred from homology"/>
<keyword evidence="3" id="KW-1133">Transmembrane helix</keyword>
<feature type="domain" description="PBP" evidence="4">
    <location>
        <begin position="193"/>
        <end position="394"/>
    </location>
</feature>
<feature type="transmembrane region" description="Helical" evidence="3">
    <location>
        <begin position="502"/>
        <end position="524"/>
    </location>
</feature>
<gene>
    <name evidence="5" type="ORF">BCR33DRAFT_743702</name>
</gene>
<dbReference type="EMBL" id="MCGO01000066">
    <property type="protein sequence ID" value="ORY33869.1"/>
    <property type="molecule type" value="Genomic_DNA"/>
</dbReference>
<feature type="transmembrane region" description="Helical" evidence="3">
    <location>
        <begin position="627"/>
        <end position="654"/>
    </location>
</feature>
<dbReference type="Proteomes" id="UP000193642">
    <property type="component" value="Unassembled WGS sequence"/>
</dbReference>